<protein>
    <submittedName>
        <fullName evidence="8">Bicarbonate transporter BicA</fullName>
    </submittedName>
</protein>
<dbReference type="AlphaFoldDB" id="A0A498PQP8"/>
<reference evidence="8 9" key="1">
    <citation type="submission" date="2018-09" db="EMBL/GenBank/DDBJ databases">
        <authorList>
            <person name="Tagini F."/>
        </authorList>
    </citation>
    <scope>NUCLEOTIDE SEQUENCE [LARGE SCALE GENOMIC DNA]</scope>
    <source>
        <strain evidence="8 9">MK136</strain>
    </source>
</reference>
<feature type="domain" description="SLC26A/SulP transporter" evidence="7">
    <location>
        <begin position="47"/>
        <end position="402"/>
    </location>
</feature>
<accession>A0A498PQP8</accession>
<dbReference type="GO" id="GO:0055085">
    <property type="term" value="P:transmembrane transport"/>
    <property type="evidence" value="ECO:0007669"/>
    <property type="project" value="InterPro"/>
</dbReference>
<dbReference type="GO" id="GO:0016020">
    <property type="term" value="C:membrane"/>
    <property type="evidence" value="ECO:0007669"/>
    <property type="project" value="UniProtKB-SubCell"/>
</dbReference>
<evidence type="ECO:0000313" key="9">
    <source>
        <dbReference type="Proteomes" id="UP000273307"/>
    </source>
</evidence>
<evidence type="ECO:0000256" key="3">
    <source>
        <dbReference type="ARBA" id="ARBA00022989"/>
    </source>
</evidence>
<feature type="transmembrane region" description="Helical" evidence="6">
    <location>
        <begin position="146"/>
        <end position="167"/>
    </location>
</feature>
<evidence type="ECO:0000256" key="1">
    <source>
        <dbReference type="ARBA" id="ARBA00004141"/>
    </source>
</evidence>
<dbReference type="Proteomes" id="UP000273307">
    <property type="component" value="Unassembled WGS sequence"/>
</dbReference>
<evidence type="ECO:0000256" key="2">
    <source>
        <dbReference type="ARBA" id="ARBA00022692"/>
    </source>
</evidence>
<evidence type="ECO:0000313" key="8">
    <source>
        <dbReference type="EMBL" id="VBA34582.1"/>
    </source>
</evidence>
<keyword evidence="3 6" id="KW-1133">Transmembrane helix</keyword>
<feature type="transmembrane region" description="Helical" evidence="6">
    <location>
        <begin position="77"/>
        <end position="98"/>
    </location>
</feature>
<evidence type="ECO:0000256" key="6">
    <source>
        <dbReference type="SAM" id="Phobius"/>
    </source>
</evidence>
<evidence type="ECO:0000256" key="5">
    <source>
        <dbReference type="SAM" id="MobiDB-lite"/>
    </source>
</evidence>
<feature type="transmembrane region" description="Helical" evidence="6">
    <location>
        <begin position="199"/>
        <end position="216"/>
    </location>
</feature>
<proteinExistence type="predicted"/>
<dbReference type="InterPro" id="IPR011547">
    <property type="entry name" value="SLC26A/SulP_dom"/>
</dbReference>
<dbReference type="Pfam" id="PF00916">
    <property type="entry name" value="Sulfate_transp"/>
    <property type="match status" value="1"/>
</dbReference>
<comment type="subcellular location">
    <subcellularLocation>
        <location evidence="1">Membrane</location>
        <topology evidence="1">Multi-pass membrane protein</topology>
    </subcellularLocation>
</comment>
<dbReference type="InterPro" id="IPR001902">
    <property type="entry name" value="SLC26A/SulP_fam"/>
</dbReference>
<keyword evidence="2 6" id="KW-0812">Transmembrane</keyword>
<feature type="transmembrane region" description="Helical" evidence="6">
    <location>
        <begin position="51"/>
        <end position="70"/>
    </location>
</feature>
<dbReference type="PANTHER" id="PTHR11814">
    <property type="entry name" value="SULFATE TRANSPORTER"/>
    <property type="match status" value="1"/>
</dbReference>
<organism evidence="8 9">
    <name type="scientific">Mycobacterium attenuatum</name>
    <dbReference type="NCBI Taxonomy" id="2341086"/>
    <lineage>
        <taxon>Bacteria</taxon>
        <taxon>Bacillati</taxon>
        <taxon>Actinomycetota</taxon>
        <taxon>Actinomycetes</taxon>
        <taxon>Mycobacteriales</taxon>
        <taxon>Mycobacteriaceae</taxon>
        <taxon>Mycobacterium</taxon>
    </lineage>
</organism>
<feature type="transmembrane region" description="Helical" evidence="6">
    <location>
        <begin position="399"/>
        <end position="431"/>
    </location>
</feature>
<feature type="transmembrane region" description="Helical" evidence="6">
    <location>
        <begin position="352"/>
        <end position="379"/>
    </location>
</feature>
<keyword evidence="4 6" id="KW-0472">Membrane</keyword>
<name>A0A498PQP8_9MYCO</name>
<keyword evidence="9" id="KW-1185">Reference proteome</keyword>
<evidence type="ECO:0000259" key="7">
    <source>
        <dbReference type="Pfam" id="PF00916"/>
    </source>
</evidence>
<feature type="transmembrane region" description="Helical" evidence="6">
    <location>
        <begin position="268"/>
        <end position="288"/>
    </location>
</feature>
<sequence>MTKVVRGTVSERPRNAQTGELPMQPTEPHRSQAPDKGPPVSRLQSILRHDLPSSLVVFLIALPLSVGIAIASDAPVLSGLISAVVGGIVLGFIGGSPLSVSGPANGLMVVTAGLVAQFGWRATCLITVAAGVLQLILGLSRIARAVLAISPVVVHAMLAGIGITIALQQTHVLLGGESHSTSWENVVQLPGQIIGAHKPGMFLGVLVIAIMVAWRWAPAKLAPIPGPLVAIVVATTISVVFPFDLARITLTGSPLAAFQLPALPEGRWGAFAVSVLTVAFIATVESLLASVSIDRMHPGAPTNFNRELTGQGVANITSGMIGGLPIAAAIVRSSANVQAGAKSRASTIMHSVWILVFTLFFAGLIQQIPAAALAGLLVFVGIRLLQPAHIETAMRNGDLAVYLVTVVGVVFLNLMQGVLIGLSLAIALTAWRVMWFRIHARAAGDEWHVVVEGAATFLSLPRLTEVLASLPTDKTVNLTMSVIYLDHAAHQAIADWQHRHQAAGGVVHIHGGVHTGHRARRAMDDLVDAEGPETAP</sequence>
<gene>
    <name evidence="8" type="primary">bicA_2</name>
    <name evidence="8" type="ORF">LAUMK136_00751</name>
</gene>
<evidence type="ECO:0000256" key="4">
    <source>
        <dbReference type="ARBA" id="ARBA00023136"/>
    </source>
</evidence>
<feature type="transmembrane region" description="Helical" evidence="6">
    <location>
        <begin position="228"/>
        <end position="248"/>
    </location>
</feature>
<dbReference type="EMBL" id="UPHP01000019">
    <property type="protein sequence ID" value="VBA34582.1"/>
    <property type="molecule type" value="Genomic_DNA"/>
</dbReference>
<feature type="transmembrane region" description="Helical" evidence="6">
    <location>
        <begin position="118"/>
        <end position="139"/>
    </location>
</feature>
<feature type="region of interest" description="Disordered" evidence="5">
    <location>
        <begin position="1"/>
        <end position="41"/>
    </location>
</feature>